<dbReference type="RefSeq" id="XP_064684829.1">
    <property type="nucleotide sequence ID" value="XM_064820909.1"/>
</dbReference>
<reference evidence="2 3" key="1">
    <citation type="submission" date="2022-11" db="EMBL/GenBank/DDBJ databases">
        <title>Mucor velutinosus strain NIH1002 WGS.</title>
        <authorList>
            <person name="Subramanian P."/>
            <person name="Mullikin J.C."/>
            <person name="Segre J.A."/>
            <person name="Zelazny A.M."/>
        </authorList>
    </citation>
    <scope>NUCLEOTIDE SEQUENCE [LARGE SCALE GENOMIC DNA]</scope>
    <source>
        <strain evidence="2 3">NIH1002</strain>
    </source>
</reference>
<evidence type="ECO:0000313" key="2">
    <source>
        <dbReference type="EMBL" id="KAK4518163.1"/>
    </source>
</evidence>
<feature type="compositionally biased region" description="Acidic residues" evidence="1">
    <location>
        <begin position="136"/>
        <end position="219"/>
    </location>
</feature>
<dbReference type="Proteomes" id="UP001304243">
    <property type="component" value="Unassembled WGS sequence"/>
</dbReference>
<organism evidence="2 3">
    <name type="scientific">Mucor velutinosus</name>
    <dbReference type="NCBI Taxonomy" id="708070"/>
    <lineage>
        <taxon>Eukaryota</taxon>
        <taxon>Fungi</taxon>
        <taxon>Fungi incertae sedis</taxon>
        <taxon>Mucoromycota</taxon>
        <taxon>Mucoromycotina</taxon>
        <taxon>Mucoromycetes</taxon>
        <taxon>Mucorales</taxon>
        <taxon>Mucorineae</taxon>
        <taxon>Mucoraceae</taxon>
        <taxon>Mucor</taxon>
    </lineage>
</organism>
<feature type="compositionally biased region" description="Basic and acidic residues" evidence="1">
    <location>
        <begin position="237"/>
        <end position="246"/>
    </location>
</feature>
<evidence type="ECO:0000313" key="3">
    <source>
        <dbReference type="Proteomes" id="UP001304243"/>
    </source>
</evidence>
<dbReference type="GeneID" id="89945216"/>
<sequence length="288" mass="33253">MTSTQQYVLISIKGDGLFKAIGVYQNEQDAYAAATVCQMQSIEKFSAKWSKSMLADKQESIMEFCRCIKEDFKSYKERFAYMTLQCSQIFPNLEYDQHQVLPVEANNNIPSQFISESIFKTKVRNFMDVLRTRSDVEEDLGNSEDDDEDDDDDDDEEEEEGEEEEEDEEEEEGDGEEDIEDEGEGEEDMEEEDIDQEIDEEADEGVEEEEEEEDEDEPVTSETAIQEHSEEEESEDQERPTLKRDASSLLEDGDAEDDEEDEIDEDDGDEDELADDDDESVKRRRVVA</sequence>
<keyword evidence="3" id="KW-1185">Reference proteome</keyword>
<name>A0AAN7DJH2_9FUNG</name>
<feature type="region of interest" description="Disordered" evidence="1">
    <location>
        <begin position="134"/>
        <end position="288"/>
    </location>
</feature>
<feature type="compositionally biased region" description="Acidic residues" evidence="1">
    <location>
        <begin position="251"/>
        <end position="279"/>
    </location>
</feature>
<accession>A0AAN7DJH2</accession>
<dbReference type="AlphaFoldDB" id="A0AAN7DJH2"/>
<dbReference type="EMBL" id="JASEJX010000013">
    <property type="protein sequence ID" value="KAK4518163.1"/>
    <property type="molecule type" value="Genomic_DNA"/>
</dbReference>
<gene>
    <name evidence="2" type="ORF">ATC70_001514</name>
</gene>
<comment type="caution">
    <text evidence="2">The sequence shown here is derived from an EMBL/GenBank/DDBJ whole genome shotgun (WGS) entry which is preliminary data.</text>
</comment>
<evidence type="ECO:0000256" key="1">
    <source>
        <dbReference type="SAM" id="MobiDB-lite"/>
    </source>
</evidence>
<proteinExistence type="predicted"/>
<protein>
    <submittedName>
        <fullName evidence="2">Uncharacterized protein</fullName>
    </submittedName>
</protein>